<dbReference type="PROSITE" id="PS51186">
    <property type="entry name" value="GNAT"/>
    <property type="match status" value="2"/>
</dbReference>
<dbReference type="Gene3D" id="3.40.630.30">
    <property type="match status" value="1"/>
</dbReference>
<reference evidence="4 5" key="1">
    <citation type="submission" date="2020-08" db="EMBL/GenBank/DDBJ databases">
        <title>Sequencing the genomes of 1000 actinobacteria strains.</title>
        <authorList>
            <person name="Klenk H.-P."/>
        </authorList>
    </citation>
    <scope>NUCLEOTIDE SEQUENCE [LARGE SCALE GENOMIC DNA]</scope>
    <source>
        <strain evidence="4 5">DSM 28967</strain>
    </source>
</reference>
<dbReference type="Proteomes" id="UP000549971">
    <property type="component" value="Unassembled WGS sequence"/>
</dbReference>
<proteinExistence type="predicted"/>
<dbReference type="InterPro" id="IPR050832">
    <property type="entry name" value="Bact_Acetyltransf"/>
</dbReference>
<evidence type="ECO:0000313" key="4">
    <source>
        <dbReference type="EMBL" id="MBB5835441.1"/>
    </source>
</evidence>
<dbReference type="RefSeq" id="WP_184795092.1">
    <property type="nucleotide sequence ID" value="NZ_JACHMY010000001.1"/>
</dbReference>
<keyword evidence="1 4" id="KW-0808">Transferase</keyword>
<dbReference type="EMBL" id="JACHMY010000001">
    <property type="protein sequence ID" value="MBB5835441.1"/>
    <property type="molecule type" value="Genomic_DNA"/>
</dbReference>
<feature type="domain" description="N-acetyltransferase" evidence="3">
    <location>
        <begin position="1"/>
        <end position="147"/>
    </location>
</feature>
<organism evidence="4 5">
    <name type="scientific">Kribbella italica</name>
    <dbReference type="NCBI Taxonomy" id="1540520"/>
    <lineage>
        <taxon>Bacteria</taxon>
        <taxon>Bacillati</taxon>
        <taxon>Actinomycetota</taxon>
        <taxon>Actinomycetes</taxon>
        <taxon>Propionibacteriales</taxon>
        <taxon>Kribbellaceae</taxon>
        <taxon>Kribbella</taxon>
    </lineage>
</organism>
<dbReference type="AlphaFoldDB" id="A0A7W9MT57"/>
<sequence length="286" mass="30864">MSITITPLTDPDYRPFSRRLVWLASGDHPVGSAYLRLNSKPTHEHLAELELSVHPADRRQGIGSRLLDAALQGASENDATTVLADATVGSAGDHFLAARGFAVALQLVYTRLTLADAKPSISPVAGYRLTSWTGVPPEGLIESFTDARGAMSDAPVGDIAYGDETWDVERSRQAAEAVAQRGDLLETVAALDESTGEVVAYTELVVPGDGQGDAQHYGTAVVPAHRGHGLARWLKAEQIRQTIIRHPKLAGLLTDTAATNDAMRRTNDSLGYRETHQLHRYQLQLS</sequence>
<dbReference type="CDD" id="cd04301">
    <property type="entry name" value="NAT_SF"/>
    <property type="match status" value="2"/>
</dbReference>
<gene>
    <name evidence="4" type="ORF">HDA39_002175</name>
</gene>
<keyword evidence="5" id="KW-1185">Reference proteome</keyword>
<dbReference type="InterPro" id="IPR016181">
    <property type="entry name" value="Acyl_CoA_acyltransferase"/>
</dbReference>
<name>A0A7W9MT57_9ACTN</name>
<dbReference type="GO" id="GO:0016747">
    <property type="term" value="F:acyltransferase activity, transferring groups other than amino-acyl groups"/>
    <property type="evidence" value="ECO:0007669"/>
    <property type="project" value="InterPro"/>
</dbReference>
<comment type="caution">
    <text evidence="4">The sequence shown here is derived from an EMBL/GenBank/DDBJ whole genome shotgun (WGS) entry which is preliminary data.</text>
</comment>
<evidence type="ECO:0000256" key="1">
    <source>
        <dbReference type="ARBA" id="ARBA00022679"/>
    </source>
</evidence>
<evidence type="ECO:0000313" key="5">
    <source>
        <dbReference type="Proteomes" id="UP000549971"/>
    </source>
</evidence>
<dbReference type="SUPFAM" id="SSF55729">
    <property type="entry name" value="Acyl-CoA N-acyltransferases (Nat)"/>
    <property type="match status" value="2"/>
</dbReference>
<dbReference type="PANTHER" id="PTHR43877">
    <property type="entry name" value="AMINOALKYLPHOSPHONATE N-ACETYLTRANSFERASE-RELATED-RELATED"/>
    <property type="match status" value="1"/>
</dbReference>
<evidence type="ECO:0000259" key="3">
    <source>
        <dbReference type="PROSITE" id="PS51186"/>
    </source>
</evidence>
<accession>A0A7W9MT57</accession>
<protein>
    <submittedName>
        <fullName evidence="4">GNAT superfamily N-acetyltransferase</fullName>
    </submittedName>
</protein>
<dbReference type="PANTHER" id="PTHR43877:SF1">
    <property type="entry name" value="ACETYLTRANSFERASE"/>
    <property type="match status" value="1"/>
</dbReference>
<dbReference type="Pfam" id="PF00583">
    <property type="entry name" value="Acetyltransf_1"/>
    <property type="match status" value="2"/>
</dbReference>
<feature type="domain" description="N-acetyltransferase" evidence="3">
    <location>
        <begin position="149"/>
        <end position="286"/>
    </location>
</feature>
<keyword evidence="2" id="KW-0012">Acyltransferase</keyword>
<dbReference type="InterPro" id="IPR000182">
    <property type="entry name" value="GNAT_dom"/>
</dbReference>
<evidence type="ECO:0000256" key="2">
    <source>
        <dbReference type="ARBA" id="ARBA00023315"/>
    </source>
</evidence>